<reference evidence="4" key="1">
    <citation type="submission" date="2024-09" db="EMBL/GenBank/DDBJ databases">
        <title>Whole genome shotgun sequence of Pseudomonas alcaligenes NBRC 14159.</title>
        <authorList>
            <person name="Yoshida I."/>
            <person name="Hosoyama A."/>
            <person name="Tsuchikane K."/>
            <person name="Noguchi M."/>
            <person name="Hirakata S."/>
            <person name="Ando Y."/>
            <person name="Ohji S."/>
            <person name="Yamazoe A."/>
            <person name="Yamazaki S."/>
            <person name="Fujita N."/>
        </authorList>
    </citation>
    <scope>NUCLEOTIDE SEQUENCE</scope>
    <source>
        <strain evidence="4">NBRC 14159</strain>
    </source>
</reference>
<feature type="domain" description="Glycosyl transferase family 1" evidence="2">
    <location>
        <begin position="208"/>
        <end position="376"/>
    </location>
</feature>
<dbReference type="Pfam" id="PF12000">
    <property type="entry name" value="Glyco_trans_4_3"/>
    <property type="match status" value="1"/>
</dbReference>
<dbReference type="PANTHER" id="PTHR46401:SF2">
    <property type="entry name" value="GLYCOSYLTRANSFERASE WBBK-RELATED"/>
    <property type="match status" value="1"/>
</dbReference>
<dbReference type="eggNOG" id="COG0438">
    <property type="taxonomic scope" value="Bacteria"/>
</dbReference>
<dbReference type="Pfam" id="PF00534">
    <property type="entry name" value="Glycos_transf_1"/>
    <property type="match status" value="1"/>
</dbReference>
<evidence type="ECO:0000256" key="1">
    <source>
        <dbReference type="ARBA" id="ARBA00022679"/>
    </source>
</evidence>
<evidence type="ECO:0000259" key="2">
    <source>
        <dbReference type="Pfam" id="PF00534"/>
    </source>
</evidence>
<evidence type="ECO:0000313" key="4">
    <source>
        <dbReference type="EMBL" id="GAD64892.1"/>
    </source>
</evidence>
<dbReference type="GO" id="GO:0016757">
    <property type="term" value="F:glycosyltransferase activity"/>
    <property type="evidence" value="ECO:0007669"/>
    <property type="project" value="InterPro"/>
</dbReference>
<evidence type="ECO:0000313" key="5">
    <source>
        <dbReference type="Proteomes" id="UP000016560"/>
    </source>
</evidence>
<proteinExistence type="predicted"/>
<dbReference type="AlphaFoldDB" id="U2ZUY9"/>
<dbReference type="GO" id="GO:0009103">
    <property type="term" value="P:lipopolysaccharide biosynthetic process"/>
    <property type="evidence" value="ECO:0007669"/>
    <property type="project" value="TreeGrafter"/>
</dbReference>
<dbReference type="PANTHER" id="PTHR46401">
    <property type="entry name" value="GLYCOSYLTRANSFERASE WBBK-RELATED"/>
    <property type="match status" value="1"/>
</dbReference>
<dbReference type="OrthoDB" id="5416057at2"/>
<sequence length="413" mass="46552">MKVLFIHQNFPGQFRHIAAHLAKQPDYQVLAIGRDTSPGLPGVKLLRYKPHRTASPQTHPYVRSFEDAVLHGQQVLRLLLDLKGKGYRPDVIVAHPGWGETLYAKDAFPNARLIHFCEYYYHAQGADMGFDPEFPPTVDDYARIRSRNALHLLNLENCDQGITPTHWQHSLHPAAYRDKIQVIHEGIDTDLLGPDPNATLTLPNGQVLKAGEPIITYVARNLEPYRGFHTFMRALPQVLKEHPTCQVVIVGGDGVSYGSKPKDAPNWRTKMLRENPVDLERVHFLGKVPYDTYRKVLQVSAVHVYLTYPFVLSWSLLEAMASGCLVLGSDTAPVREVITHGTNGLLVSFCQANQVSEWVATALVEPHSFKELHRAAYAEASQYSIDKGNLHYMELYDLNNRKAMQHTTMPALN</sequence>
<dbReference type="EMBL" id="BATI01000052">
    <property type="protein sequence ID" value="GAD64892.1"/>
    <property type="molecule type" value="Genomic_DNA"/>
</dbReference>
<dbReference type="SUPFAM" id="SSF53756">
    <property type="entry name" value="UDP-Glycosyltransferase/glycogen phosphorylase"/>
    <property type="match status" value="1"/>
</dbReference>
<keyword evidence="5" id="KW-1185">Reference proteome</keyword>
<dbReference type="CDD" id="cd03818">
    <property type="entry name" value="GT4_ExpC-like"/>
    <property type="match status" value="1"/>
</dbReference>
<dbReference type="RefSeq" id="WP_021702955.1">
    <property type="nucleotide sequence ID" value="NZ_BATI01000052.1"/>
</dbReference>
<organism evidence="4 5">
    <name type="scientific">Aquipseudomonas alcaligenes (strain ATCC 14909 / DSM 50342 / CCUG 1425 / JCM 20561 / NBRC 14159 / NCIMB 9945 / NCTC 10367 / 1577)</name>
    <name type="common">Pseudomonas alcaligenes</name>
    <dbReference type="NCBI Taxonomy" id="1215092"/>
    <lineage>
        <taxon>Bacteria</taxon>
        <taxon>Pseudomonadati</taxon>
        <taxon>Pseudomonadota</taxon>
        <taxon>Gammaproteobacteria</taxon>
        <taxon>Pseudomonadales</taxon>
        <taxon>Pseudomonadaceae</taxon>
        <taxon>Aquipseudomonas</taxon>
    </lineage>
</organism>
<dbReference type="InterPro" id="IPR001296">
    <property type="entry name" value="Glyco_trans_1"/>
</dbReference>
<dbReference type="Proteomes" id="UP000016560">
    <property type="component" value="Unassembled WGS sequence"/>
</dbReference>
<dbReference type="InterPro" id="IPR022623">
    <property type="entry name" value="Glyco_trans_4"/>
</dbReference>
<accession>U2ZUY9</accession>
<dbReference type="Gene3D" id="3.40.50.2000">
    <property type="entry name" value="Glycogen Phosphorylase B"/>
    <property type="match status" value="2"/>
</dbReference>
<gene>
    <name evidence="4" type="ORF">PA6_052_00160</name>
</gene>
<evidence type="ECO:0000259" key="3">
    <source>
        <dbReference type="Pfam" id="PF12000"/>
    </source>
</evidence>
<keyword evidence="1" id="KW-0808">Transferase</keyword>
<name>U2ZUY9_AQUA1</name>
<protein>
    <submittedName>
        <fullName evidence="4">Glycosyltransferase</fullName>
    </submittedName>
</protein>
<comment type="caution">
    <text evidence="4">The sequence shown here is derived from an EMBL/GenBank/DDBJ whole genome shotgun (WGS) entry which is preliminary data.</text>
</comment>
<feature type="domain" description="Glycosyl transferase family 4" evidence="3">
    <location>
        <begin position="27"/>
        <end position="191"/>
    </location>
</feature>